<dbReference type="InterPro" id="IPR015819">
    <property type="entry name" value="Lipid_transp_b-sht_shell"/>
</dbReference>
<dbReference type="InterPro" id="IPR009454">
    <property type="entry name" value="Lipid_transpt_open_b-sht"/>
</dbReference>
<keyword evidence="22" id="KW-1185">Reference proteome</keyword>
<evidence type="ECO:0000256" key="19">
    <source>
        <dbReference type="SAM" id="Coils"/>
    </source>
</evidence>
<dbReference type="PANTHER" id="PTHR13769:SF1">
    <property type="entry name" value="APOLIPOPROTEIN B-100"/>
    <property type="match status" value="1"/>
</dbReference>
<feature type="coiled-coil region" evidence="19">
    <location>
        <begin position="3182"/>
        <end position="3209"/>
    </location>
</feature>
<dbReference type="Pfam" id="PF01347">
    <property type="entry name" value="Vitellogenin_N"/>
    <property type="match status" value="2"/>
</dbReference>
<dbReference type="GO" id="GO:0034361">
    <property type="term" value="C:very-low-density lipoprotein particle"/>
    <property type="evidence" value="ECO:0007669"/>
    <property type="project" value="TreeGrafter"/>
</dbReference>
<keyword evidence="13" id="KW-0443">Lipid metabolism</keyword>
<comment type="caution">
    <text evidence="18">Lacks conserved residue(s) required for the propagation of feature annotation.</text>
</comment>
<evidence type="ECO:0000256" key="11">
    <source>
        <dbReference type="ARBA" id="ARBA00022710"/>
    </source>
</evidence>
<evidence type="ECO:0000256" key="18">
    <source>
        <dbReference type="PROSITE-ProRule" id="PRU00557"/>
    </source>
</evidence>
<dbReference type="PROSITE" id="PS51211">
    <property type="entry name" value="VITELLOGENIN"/>
    <property type="match status" value="1"/>
</dbReference>
<keyword evidence="5" id="KW-0963">Cytoplasm</keyword>
<evidence type="ECO:0000256" key="12">
    <source>
        <dbReference type="ARBA" id="ARBA00023055"/>
    </source>
</evidence>
<evidence type="ECO:0000256" key="14">
    <source>
        <dbReference type="ARBA" id="ARBA00023166"/>
    </source>
</evidence>
<dbReference type="SUPFAM" id="SSF56968">
    <property type="entry name" value="Lipovitellin-phosvitin complex, beta-sheet shell regions"/>
    <property type="match status" value="2"/>
</dbReference>
<dbReference type="GO" id="GO:0042953">
    <property type="term" value="P:lipoprotein transport"/>
    <property type="evidence" value="ECO:0007669"/>
    <property type="project" value="TreeGrafter"/>
</dbReference>
<dbReference type="SUPFAM" id="SSF48431">
    <property type="entry name" value="Lipovitellin-phosvitin complex, superhelical domain"/>
    <property type="match status" value="1"/>
</dbReference>
<reference evidence="21" key="2">
    <citation type="submission" date="2025-09" db="UniProtKB">
        <authorList>
            <consortium name="Ensembl"/>
        </authorList>
    </citation>
    <scope>IDENTIFICATION</scope>
</reference>
<comment type="subcellular location">
    <subcellularLocation>
        <location evidence="1">Cytoplasm</location>
    </subcellularLocation>
    <subcellularLocation>
        <location evidence="2">Lipid droplet</location>
    </subcellularLocation>
    <subcellularLocation>
        <location evidence="3">Secreted</location>
    </subcellularLocation>
</comment>
<protein>
    <submittedName>
        <fullName evidence="21">Pumilio homolog 2-like</fullName>
    </submittedName>
</protein>
<dbReference type="Gene3D" id="2.20.80.10">
    <property type="entry name" value="Lipovitellin-phosvitin complex, chain A, domain 4"/>
    <property type="match status" value="1"/>
</dbReference>
<keyword evidence="16" id="KW-0753">Steroid metabolism</keyword>
<keyword evidence="12" id="KW-0445">Lipid transport</keyword>
<proteinExistence type="predicted"/>
<evidence type="ECO:0000256" key="7">
    <source>
        <dbReference type="ARBA" id="ARBA00022525"/>
    </source>
</evidence>
<dbReference type="GO" id="GO:0120020">
    <property type="term" value="F:cholesterol transfer activity"/>
    <property type="evidence" value="ECO:0007669"/>
    <property type="project" value="TreeGrafter"/>
</dbReference>
<evidence type="ECO:0000256" key="13">
    <source>
        <dbReference type="ARBA" id="ARBA00023098"/>
    </source>
</evidence>
<dbReference type="InterPro" id="IPR015817">
    <property type="entry name" value="Vitellinogen_open_b-sht_sub1"/>
</dbReference>
<evidence type="ECO:0000256" key="15">
    <source>
        <dbReference type="ARBA" id="ARBA00023180"/>
    </source>
</evidence>
<dbReference type="InterPro" id="IPR015255">
    <property type="entry name" value="Vitellinogen_open_b-sht"/>
</dbReference>
<evidence type="ECO:0000256" key="2">
    <source>
        <dbReference type="ARBA" id="ARBA00004502"/>
    </source>
</evidence>
<evidence type="ECO:0000256" key="3">
    <source>
        <dbReference type="ARBA" id="ARBA00004613"/>
    </source>
</evidence>
<keyword evidence="4" id="KW-0813">Transport</keyword>
<accession>A0A674EF59</accession>
<keyword evidence="10" id="KW-0551">Lipid droplet</keyword>
<evidence type="ECO:0000256" key="5">
    <source>
        <dbReference type="ARBA" id="ARBA00022490"/>
    </source>
</evidence>
<keyword evidence="7" id="KW-0964">Secreted</keyword>
<dbReference type="Gene3D" id="2.20.50.20">
    <property type="entry name" value="Lipovitellin. Chain A, domain 3"/>
    <property type="match status" value="1"/>
</dbReference>
<evidence type="ECO:0000256" key="16">
    <source>
        <dbReference type="ARBA" id="ARBA00023221"/>
    </source>
</evidence>
<dbReference type="GO" id="GO:0006642">
    <property type="term" value="P:triglyceride mobilization"/>
    <property type="evidence" value="ECO:0007669"/>
    <property type="project" value="TreeGrafter"/>
</dbReference>
<keyword evidence="15" id="KW-0325">Glycoprotein</keyword>
<evidence type="ECO:0000256" key="10">
    <source>
        <dbReference type="ARBA" id="ARBA00022677"/>
    </source>
</evidence>
<dbReference type="InterPro" id="IPR052418">
    <property type="entry name" value="Apolipoprotein_B"/>
</dbReference>
<dbReference type="Gene3D" id="1.25.10.20">
    <property type="entry name" value="Vitellinogen, superhelical"/>
    <property type="match status" value="1"/>
</dbReference>
<dbReference type="InterPro" id="IPR011030">
    <property type="entry name" value="Lipovitellin_superhlx_dom"/>
</dbReference>
<feature type="domain" description="Vitellogenin" evidence="20">
    <location>
        <begin position="30"/>
        <end position="606"/>
    </location>
</feature>
<dbReference type="Pfam" id="PF06448">
    <property type="entry name" value="DUF1081"/>
    <property type="match status" value="1"/>
</dbReference>
<dbReference type="Proteomes" id="UP000472277">
    <property type="component" value="Chromosome 35"/>
</dbReference>
<evidence type="ECO:0000256" key="1">
    <source>
        <dbReference type="ARBA" id="ARBA00004496"/>
    </source>
</evidence>
<name>A0A674EF59_SALTR</name>
<dbReference type="Ensembl" id="ENSSTUT00000114286.1">
    <property type="protein sequence ID" value="ENSSTUP00000106646.1"/>
    <property type="gene ID" value="ENSSTUG00000047151.1"/>
</dbReference>
<dbReference type="PANTHER" id="PTHR13769">
    <property type="entry name" value="APOLIPOPROTEIN B"/>
    <property type="match status" value="1"/>
</dbReference>
<evidence type="ECO:0000313" key="21">
    <source>
        <dbReference type="Ensembl" id="ENSSTUP00000106646.1"/>
    </source>
</evidence>
<evidence type="ECO:0000256" key="4">
    <source>
        <dbReference type="ARBA" id="ARBA00022448"/>
    </source>
</evidence>
<keyword evidence="17" id="KW-0850">VLDL</keyword>
<keyword evidence="19" id="KW-0175">Coiled coil</keyword>
<evidence type="ECO:0000256" key="9">
    <source>
        <dbReference type="ARBA" id="ARBA00022674"/>
    </source>
</evidence>
<organism evidence="21 22">
    <name type="scientific">Salmo trutta</name>
    <name type="common">Brown trout</name>
    <dbReference type="NCBI Taxonomy" id="8032"/>
    <lineage>
        <taxon>Eukaryota</taxon>
        <taxon>Metazoa</taxon>
        <taxon>Chordata</taxon>
        <taxon>Craniata</taxon>
        <taxon>Vertebrata</taxon>
        <taxon>Euteleostomi</taxon>
        <taxon>Actinopterygii</taxon>
        <taxon>Neopterygii</taxon>
        <taxon>Teleostei</taxon>
        <taxon>Protacanthopterygii</taxon>
        <taxon>Salmoniformes</taxon>
        <taxon>Salmonidae</taxon>
        <taxon>Salmoninae</taxon>
        <taxon>Salmo</taxon>
    </lineage>
</organism>
<keyword evidence="14" id="KW-1207">Sterol metabolism</keyword>
<dbReference type="InParanoid" id="A0A674EF59"/>
<dbReference type="SMART" id="SM00638">
    <property type="entry name" value="LPD_N"/>
    <property type="match status" value="1"/>
</dbReference>
<reference evidence="21" key="1">
    <citation type="submission" date="2025-08" db="UniProtKB">
        <authorList>
            <consortium name="Ensembl"/>
        </authorList>
    </citation>
    <scope>IDENTIFICATION</scope>
</reference>
<sequence length="3269" mass="362283">MSLRIAPLLLITVIATLVIYAPLFLVAKRFKNFRRFLYQYEAETLNGVNGATNLKNGPKVTCKVEIDVPQTCSFILRTPECSLSEVVHVDTEGSAVFAPAAGAEAFQAAMAKNSLKVMVEGQTGVKLFPEDDETTTILNIKRGIVSALIVPALEEEKNKDMATLHGVCGTNFAVNSKEDIATDVTVTRDLSKCDSFIAQRDHTSPLQYPLSKLISSTQTCNYKFDNQKKHMTAGSYEANLKGLPMEAAEDKAAVQTADAALATLRELSILSETNQGHQRASTFQRLVSELRGLKGETMSPAVPEMVSVSDTLTWQALAQCGTPECSSAMLQHLRTFEPDAMEVDAAVYALGLLPNPSRLLVKDMLSMAQYKQSKPIMFALGNVAEGKVTPEIAAVSEFLASLLGADCAGEKELTFLTLRIIGNIGEAMEAADATVKTTLLKCMRQPTTTLQVQLAAIQAFRRMSVTDEVRSNLQRVSSYAKGAVQKRLAAYLILMRTPEASDLELVKKILKASMQEQKPDVQEQNAQVKAFVTSHIYNIIHSNDPETIKLGDKILDVLADPTMATTHGDYTTMSRNYKMDAAMNNMKTSVQGNMIFDPTSQLPKEIMLETTLKAFGYNMDMWEIGMEGKDFEPTIEALFGKSGFFPDTISKAMYWAGDKMPDQVNEVLKNFAAPLKNEKTKVITTHLVKKKLLLHCIQFSPEAMAYLRIMGTELGYIKGSELKGIAQYAAMYAEILLKDMPTQVIHMFTYMCTDNEVFAHYIFMDNKFSLSTASGFPLKFSLSGTFAPGAKGGLRFHLSFMPSVGVEFVTQMGVHIPEFTSSVVEMHTNMYHESAVNAKITMEQNQIKLGIPAPQGSTQLFIVSNRILTVTSGQATLIPPMDEGRTNVVNCSPLFSGVKYCTTVRYNLAGDNAAAPYFPLNGETKFALDIQPTGEVSEYTATFAYDLLSEGKEGRQKVDTVRMTLRAEGRNISVQATATMKYNRNRNILTTNVQIPDYDVEAGIRIGLTETNGKSITIDITNKNIPQLSLIGRAKLEAMSDSMLQVQLVVPALKTDAAITATMKSAEELTLELRSDIKLPETTSIQGVIFKYDENKVEVQLVSDMGSEIQKLIPHTEALQALLKQLSEDILDKQVVKTDMKLRHIFTKSLEAVNIWMDKITLDVPMVETLKDNMPELAMPTMPERLFLKSESTFKYQFNKDRVTITIPMPFGGKSSEELRIPAMLTTPHLSVPQVGLELASKEVQVPTFSIPNDYKLTVPLFGMVEVSAKVNSNYYNWEGMVSGGNNSVETPSYIAKFKVVADSPIELLAFTSEGTALITDMPEDSLNAILNGSLSHKLIDTSFEVMETVSMSDKVRATGNHKIQVFSPLGLQTSLDITSQASLASDMLIGDANMDGSVTLGSVTASTTYSQSFSFEHMKKEARAESTLRVNSPILEIVNKLKAGYANEQLLIESKTNLNNDPIKHTTKFSISYKEAQLTIQSDSVTKAEEKMIRSKVDFTASRDEAIIRVENQADDTENRAYSLLSGALNPASLEINADASVNIFGSRAFHKAALTMNQEGLATSATTTAQSSPITFENVFNGGVDTTGAHVSVNTKGAFGETTADLNLEGKVASSEVYLNSIFKGNLFDANTMNRVNLKVNEDGLALTNKLVAELYQMETENTHSLTLTLKSLALRSKTENFFNKENTYKHDISVDIQRLGVAVNVKNDLKITEINFVNEAMFKVEDYKMELTGSLKGVSSEEANFKHTYEVSFADMTTTAKCNTNGKYALSQMTHTADLEVAGLSTKFNSVASINSQALNLDSTVNVVAEPFMVDISALFNSNGTPNMFGIQNIELFNQFLLKAEPLAFSHSHECKASTSLQLENGDSVKTNLDNKITSRLTPQEQYASMKMTSKLNNHEFNQELSAVNNAETMGMEMRGAVFTTILNKASENEEYAISGSLKYEKNVDSHFIQLPFVEHLPAVIEQVKIATMMTMENSKGLLLDIDTKYEIRAKIQGKVGELKQVVESFDINLFIQDLKNFINCIDIHIPTLMAKIPTEEIMNVLKSIRDTIMRWIKKNDITGKMNAVYTKIEEILSNYEVEKMVENIMDEVVEIMKSYQLREHIQSASNALKSIDIQVVLNKIMAHVNEFVNELNAFDFKQMVDNISVYFDRLTEKIRSFDYDTFAEELKQKVIELSRVPCFGKLNGEFSVISPDYSMSTNAEFRNATTTEVTPEFYAVLKSQATSTFDLLAYTLDAKVDIAVPKMSHLSVSENIKIMHTEFSVDHQGTVAFYGTSVQASSKTNAKATTEPYTAELVSNAFFDMENGVSTTLETTYNHNVNLPFLNIFSEAAITQKAVALLEGGIVTLTLTNEGNGKSAIQDYSDEGTQKYDMQIVMTLNTVKLIFTGATDTNNLKMKQNVNAEASIFSHIIIDANTETETPFIKSSVAELKAEAKMQDLKIEVTAYCNTELVGKVEGIISNSVNFIATPYEFVFDTKNKENTKVALPFKLTGKIDLQNDFAFTLNSGVQQASWTGLARFNQYKYSHYFTMDNGEQEIHVFAQVNGEVNLDALREPISIPKRAVEFIGRTEFSLWEDTGLSVLLTTPQQTFDMDTKLIYKKNPEMITIGIDMEPIFNAINKHTRSLNKNMIVGRDKAVAILSTSFDQAKAEYEKYNIELPKTLTVPAHIVPVLNIEVSGFTIPVPDFSLITMPTMHVPSALSKLTLPKITLPKMQSNIMIPVFGDLTYEFSMKTAVLTVKANAAVLNQDDIIVRFDASSTSEFDALKAKIDGTATLNRNNGVKLASILNLEAMCVEGSHDSTISLNSDGMDASITNTAKVNVPTLWTLEVNQEVFGNAQEGLIISVSSPNAGLLGLQLQAKKPAQVKGRLYGRYPVRLPCRACYNAVSLTYFCFCFHSLMQSEPTTDVEIMALKMSVINSEKLNVQTTWNMEVPTEVLLVVKAKVPEIMSAVYMEDILSVPQKIADKLEGSIEQITDQGKVIYKRAAENIAAMDLTPITDKLSDSIMFVLRQYQKNVQVLLDAAIKFLRETQFQMPGLEGKMSGLEAYQKLSRFFAELIEEAIKKVPEFFASHGAALLEQIRNIKFTLPGSSNLVSGREILDDLMAAIEKIQEQVIIIVKRVGDVPLEDIVSRLSAFLRLTVTKIEELIVSLKSQDVEKLTMWMSDVFSEAIDTHAMSDIAQQIEEAKRIIREYRDLFAEMSIEQLNADIQSWIDSMIQSINAIHTKVTEFLQDITRNAEPFVTVSDKQIDIEIPIPFIAQLDM</sequence>
<keyword evidence="8" id="KW-0153">Cholesterol metabolism</keyword>
<dbReference type="GO" id="GO:0034362">
    <property type="term" value="C:low-density lipoprotein particle"/>
    <property type="evidence" value="ECO:0007669"/>
    <property type="project" value="TreeGrafter"/>
</dbReference>
<gene>
    <name evidence="21" type="primary">LOC115175039</name>
</gene>
<dbReference type="GO" id="GO:0042632">
    <property type="term" value="P:cholesterol homeostasis"/>
    <property type="evidence" value="ECO:0007669"/>
    <property type="project" value="TreeGrafter"/>
</dbReference>
<dbReference type="GO" id="GO:0030301">
    <property type="term" value="P:cholesterol transport"/>
    <property type="evidence" value="ECO:0007669"/>
    <property type="project" value="TreeGrafter"/>
</dbReference>
<evidence type="ECO:0000256" key="6">
    <source>
        <dbReference type="ARBA" id="ARBA00022513"/>
    </source>
</evidence>
<keyword evidence="11" id="KW-0427">LDL</keyword>
<keyword evidence="6" id="KW-0162">Chylomicron</keyword>
<evidence type="ECO:0000259" key="20">
    <source>
        <dbReference type="PROSITE" id="PS51211"/>
    </source>
</evidence>
<dbReference type="GO" id="GO:0050750">
    <property type="term" value="F:low-density lipoprotein particle receptor binding"/>
    <property type="evidence" value="ECO:0007669"/>
    <property type="project" value="TreeGrafter"/>
</dbReference>
<evidence type="ECO:0000256" key="8">
    <source>
        <dbReference type="ARBA" id="ARBA00022548"/>
    </source>
</evidence>
<evidence type="ECO:0000313" key="22">
    <source>
        <dbReference type="Proteomes" id="UP000472277"/>
    </source>
</evidence>
<dbReference type="Pfam" id="PF09172">
    <property type="entry name" value="Vit_open_b-sht"/>
    <property type="match status" value="1"/>
</dbReference>
<keyword evidence="9" id="KW-0358">Heparin-binding</keyword>
<dbReference type="SMART" id="SM01169">
    <property type="entry name" value="DUF1943"/>
    <property type="match status" value="1"/>
</dbReference>
<dbReference type="GeneTree" id="ENSGT00590000083139"/>
<dbReference type="GO" id="GO:0034359">
    <property type="term" value="C:mature chylomicron"/>
    <property type="evidence" value="ECO:0007669"/>
    <property type="project" value="TreeGrafter"/>
</dbReference>
<dbReference type="InterPro" id="IPR001747">
    <property type="entry name" value="Vitellogenin_N"/>
</dbReference>
<evidence type="ECO:0000256" key="17">
    <source>
        <dbReference type="ARBA" id="ARBA00023313"/>
    </source>
</evidence>